<feature type="transmembrane region" description="Helical" evidence="1">
    <location>
        <begin position="363"/>
        <end position="384"/>
    </location>
</feature>
<protein>
    <submittedName>
        <fullName evidence="2">Uncharacterized protein</fullName>
    </submittedName>
</protein>
<feature type="transmembrane region" description="Helical" evidence="1">
    <location>
        <begin position="404"/>
        <end position="425"/>
    </location>
</feature>
<sequence>MSVDDVPPLHKQLLSPADTVLERGSFSDRGERPVRELPDLTQRLKEQGIYGEYVTWRDNYMRWRKGEAKGAKGENTADAHEQAAKDFEYWYPTVKTFNFRRTIAFWGAITCAEGCLLFLWIPLVEMYGIGTEEMKYELTKVPNFVGGTMFLIGIYLAYFELINLDSGGINAGKYNYLWCDLSLLRTLEIQAASFLGAGSYLVGALLYTVSQVSDFFRLDAGAQALLVEWPLAVGGFLFFVAGCCELVVNGVLWTWPDRLVWFVACLNWYGGLTFWLSACPSVLAGDTATWVGVAGTLAYLVGAVLGLLMWRGEQFGGAMIPALNRVANESVALRRDPATGACHVIHSSKVQPKDLEEALNPRLSWRGVVFLNLYVFIAAAQWIACSSCLHHASDIHQNPANFRRFLNLFISGLVNIVIVHMLMVLNSAIVKMPKKDEEPYRSLAILMRLVSFVVLGNSILTLDIQLATPVGSQ</sequence>
<feature type="transmembrane region" description="Helical" evidence="1">
    <location>
        <begin position="191"/>
        <end position="209"/>
    </location>
</feature>
<keyword evidence="1" id="KW-1133">Transmembrane helix</keyword>
<evidence type="ECO:0000313" key="2">
    <source>
        <dbReference type="EMBL" id="CAD9535660.1"/>
    </source>
</evidence>
<name>A0A6U6K6Y3_9DINO</name>
<feature type="transmembrane region" description="Helical" evidence="1">
    <location>
        <begin position="445"/>
        <end position="467"/>
    </location>
</feature>
<gene>
    <name evidence="2" type="ORF">BRAN1462_LOCUS14086</name>
</gene>
<feature type="transmembrane region" description="Helical" evidence="1">
    <location>
        <begin position="259"/>
        <end position="278"/>
    </location>
</feature>
<feature type="transmembrane region" description="Helical" evidence="1">
    <location>
        <begin position="103"/>
        <end position="121"/>
    </location>
</feature>
<reference evidence="2" key="1">
    <citation type="submission" date="2021-01" db="EMBL/GenBank/DDBJ databases">
        <authorList>
            <person name="Corre E."/>
            <person name="Pelletier E."/>
            <person name="Niang G."/>
            <person name="Scheremetjew M."/>
            <person name="Finn R."/>
            <person name="Kale V."/>
            <person name="Holt S."/>
            <person name="Cochrane G."/>
            <person name="Meng A."/>
            <person name="Brown T."/>
            <person name="Cohen L."/>
        </authorList>
    </citation>
    <scope>NUCLEOTIDE SEQUENCE</scope>
    <source>
        <strain evidence="2">RCC3387</strain>
    </source>
</reference>
<feature type="transmembrane region" description="Helical" evidence="1">
    <location>
        <begin position="290"/>
        <end position="310"/>
    </location>
</feature>
<keyword evidence="1" id="KW-0812">Transmembrane</keyword>
<feature type="transmembrane region" description="Helical" evidence="1">
    <location>
        <begin position="229"/>
        <end position="252"/>
    </location>
</feature>
<evidence type="ECO:0000256" key="1">
    <source>
        <dbReference type="SAM" id="Phobius"/>
    </source>
</evidence>
<dbReference type="EMBL" id="HBGW01022246">
    <property type="protein sequence ID" value="CAD9535660.1"/>
    <property type="molecule type" value="Transcribed_RNA"/>
</dbReference>
<organism evidence="2">
    <name type="scientific">Zooxanthella nutricula</name>
    <dbReference type="NCBI Taxonomy" id="1333877"/>
    <lineage>
        <taxon>Eukaryota</taxon>
        <taxon>Sar</taxon>
        <taxon>Alveolata</taxon>
        <taxon>Dinophyceae</taxon>
        <taxon>Peridiniales</taxon>
        <taxon>Peridiniales incertae sedis</taxon>
        <taxon>Zooxanthella</taxon>
    </lineage>
</organism>
<accession>A0A6U6K6Y3</accession>
<keyword evidence="1" id="KW-0472">Membrane</keyword>
<dbReference type="AlphaFoldDB" id="A0A6U6K6Y3"/>
<feature type="transmembrane region" description="Helical" evidence="1">
    <location>
        <begin position="141"/>
        <end position="159"/>
    </location>
</feature>
<proteinExistence type="predicted"/>